<keyword evidence="12" id="KW-1185">Reference proteome</keyword>
<dbReference type="InterPro" id="IPR024167">
    <property type="entry name" value="Cytochrome_c4-like"/>
</dbReference>
<evidence type="ECO:0000256" key="2">
    <source>
        <dbReference type="ARBA" id="ARBA00022448"/>
    </source>
</evidence>
<name>K2JD31_9GAMM</name>
<feature type="binding site" description="covalent" evidence="8">
    <location>
        <position position="132"/>
    </location>
    <ligand>
        <name>heme c</name>
        <dbReference type="ChEBI" id="CHEBI:61717"/>
        <label>2</label>
    </ligand>
</feature>
<evidence type="ECO:0000256" key="9">
    <source>
        <dbReference type="PIRSR" id="PIRSR000005-2"/>
    </source>
</evidence>
<accession>K2JD31</accession>
<keyword evidence="3 8" id="KW-0349">Heme</keyword>
<feature type="binding site" description="axial binding residue" evidence="9">
    <location>
        <position position="133"/>
    </location>
    <ligand>
        <name>heme c</name>
        <dbReference type="ChEBI" id="CHEBI:61717"/>
        <label>2</label>
    </ligand>
    <ligandPart>
        <name>Fe</name>
        <dbReference type="ChEBI" id="CHEBI:18248"/>
    </ligandPart>
</feature>
<comment type="PTM">
    <text evidence="8">Binds 2 heme c groups covalently per subunit.</text>
</comment>
<feature type="binding site" description="covalent" evidence="8">
    <location>
        <position position="29"/>
    </location>
    <ligand>
        <name>heme c</name>
        <dbReference type="ChEBI" id="CHEBI:61717"/>
        <label>1</label>
    </ligand>
</feature>
<dbReference type="PATRIC" id="fig|745411.4.peg.2033"/>
<feature type="binding site" description="axial binding residue" evidence="9">
    <location>
        <position position="76"/>
    </location>
    <ligand>
        <name>heme c</name>
        <dbReference type="ChEBI" id="CHEBI:61717"/>
        <label>1</label>
    </ligand>
    <ligandPart>
        <name>Fe</name>
        <dbReference type="ChEBI" id="CHEBI:18248"/>
    </ligandPart>
</feature>
<dbReference type="AlphaFoldDB" id="K2JD31"/>
<sequence length="199" mass="21077">MLLAGTSSPLFAQGDAEAGKAKSAVCAACHGPDGNSPVGMYPRIAGQHASYILKQLQDLKLGMTSGGKEGRYDPVMSSMAAPLSDQDMEDLAAYYASQTMTMGATPESVVDTGHKLFMGGNLEKGIPACTACHGPRGDGHSLARYPDISGQHPEYIKSQLEKFRAGQRANDPNGMMRDVAAKLSDNDIELLSKYLTGLH</sequence>
<organism evidence="11 12">
    <name type="scientific">Gallaecimonas xiamenensis 3-C-1</name>
    <dbReference type="NCBI Taxonomy" id="745411"/>
    <lineage>
        <taxon>Bacteria</taxon>
        <taxon>Pseudomonadati</taxon>
        <taxon>Pseudomonadota</taxon>
        <taxon>Gammaproteobacteria</taxon>
        <taxon>Enterobacterales</taxon>
        <taxon>Gallaecimonadaceae</taxon>
        <taxon>Gallaecimonas</taxon>
    </lineage>
</organism>
<evidence type="ECO:0000256" key="4">
    <source>
        <dbReference type="ARBA" id="ARBA00022723"/>
    </source>
</evidence>
<dbReference type="GO" id="GO:0042597">
    <property type="term" value="C:periplasmic space"/>
    <property type="evidence" value="ECO:0007669"/>
    <property type="project" value="UniProtKB-SubCell"/>
</dbReference>
<evidence type="ECO:0000259" key="10">
    <source>
        <dbReference type="PROSITE" id="PS51007"/>
    </source>
</evidence>
<proteinExistence type="predicted"/>
<dbReference type="PROSITE" id="PS51007">
    <property type="entry name" value="CYTC"/>
    <property type="match status" value="2"/>
</dbReference>
<evidence type="ECO:0000256" key="3">
    <source>
        <dbReference type="ARBA" id="ARBA00022617"/>
    </source>
</evidence>
<dbReference type="InterPro" id="IPR008168">
    <property type="entry name" value="Cyt_C_IC"/>
</dbReference>
<keyword evidence="2" id="KW-0813">Transport</keyword>
<feature type="binding site" description="axial binding residue" evidence="9">
    <location>
        <position position="176"/>
    </location>
    <ligand>
        <name>heme c</name>
        <dbReference type="ChEBI" id="CHEBI:61717"/>
        <label>2</label>
    </ligand>
    <ligandPart>
        <name>Fe</name>
        <dbReference type="ChEBI" id="CHEBI:18248"/>
    </ligandPart>
</feature>
<dbReference type="Proteomes" id="UP000006755">
    <property type="component" value="Unassembled WGS sequence"/>
</dbReference>
<comment type="subcellular location">
    <subcellularLocation>
        <location evidence="1">Periplasm</location>
    </subcellularLocation>
</comment>
<keyword evidence="7 9" id="KW-0408">Iron</keyword>
<keyword evidence="6" id="KW-0249">Electron transport</keyword>
<reference evidence="11 12" key="1">
    <citation type="journal article" date="2012" name="J. Bacteriol.">
        <title>Genome Sequence of Gallaecimonas xiamenensis Type Strain 3-C-1.</title>
        <authorList>
            <person name="Lai Q."/>
            <person name="Wang L."/>
            <person name="Wang W."/>
            <person name="Shao Z."/>
        </authorList>
    </citation>
    <scope>NUCLEOTIDE SEQUENCE [LARGE SCALE GENOMIC DNA]</scope>
    <source>
        <strain evidence="11 12">3-C-1</strain>
    </source>
</reference>
<dbReference type="Gene3D" id="1.10.760.10">
    <property type="entry name" value="Cytochrome c-like domain"/>
    <property type="match status" value="2"/>
</dbReference>
<feature type="binding site" description="covalent" evidence="8">
    <location>
        <position position="26"/>
    </location>
    <ligand>
        <name>heme c</name>
        <dbReference type="ChEBI" id="CHEBI:61717"/>
        <label>1</label>
    </ligand>
</feature>
<feature type="binding site" description="covalent" evidence="8">
    <location>
        <position position="129"/>
    </location>
    <ligand>
        <name>heme c</name>
        <dbReference type="ChEBI" id="CHEBI:61717"/>
        <label>2</label>
    </ligand>
</feature>
<feature type="domain" description="Cytochrome c" evidence="10">
    <location>
        <begin position="108"/>
        <end position="199"/>
    </location>
</feature>
<feature type="domain" description="Cytochrome c" evidence="10">
    <location>
        <begin position="14"/>
        <end position="99"/>
    </location>
</feature>
<dbReference type="InterPro" id="IPR009056">
    <property type="entry name" value="Cyt_c-like_dom"/>
</dbReference>
<dbReference type="GO" id="GO:0009055">
    <property type="term" value="F:electron transfer activity"/>
    <property type="evidence" value="ECO:0007669"/>
    <property type="project" value="InterPro"/>
</dbReference>
<evidence type="ECO:0000256" key="8">
    <source>
        <dbReference type="PIRSR" id="PIRSR000005-1"/>
    </source>
</evidence>
<feature type="binding site" description="axial binding residue" evidence="9">
    <location>
        <position position="30"/>
    </location>
    <ligand>
        <name>heme c</name>
        <dbReference type="ChEBI" id="CHEBI:61717"/>
        <label>1</label>
    </ligand>
    <ligandPart>
        <name>Fe</name>
        <dbReference type="ChEBI" id="CHEBI:18248"/>
    </ligandPart>
</feature>
<dbReference type="EMBL" id="AMRI01000013">
    <property type="protein sequence ID" value="EKE73013.1"/>
    <property type="molecule type" value="Genomic_DNA"/>
</dbReference>
<dbReference type="STRING" id="745411.B3C1_10367"/>
<dbReference type="GO" id="GO:0020037">
    <property type="term" value="F:heme binding"/>
    <property type="evidence" value="ECO:0007669"/>
    <property type="project" value="InterPro"/>
</dbReference>
<dbReference type="PANTHER" id="PTHR33751:SF9">
    <property type="entry name" value="CYTOCHROME C4"/>
    <property type="match status" value="1"/>
</dbReference>
<keyword evidence="5" id="KW-0574">Periplasm</keyword>
<dbReference type="PRINTS" id="PR00605">
    <property type="entry name" value="CYTCHROMECIC"/>
</dbReference>
<dbReference type="PIRSF" id="PIRSF000005">
    <property type="entry name" value="Cytochrome_c4"/>
    <property type="match status" value="1"/>
</dbReference>
<dbReference type="Pfam" id="PF00034">
    <property type="entry name" value="Cytochrom_C"/>
    <property type="match status" value="2"/>
</dbReference>
<dbReference type="GO" id="GO:0005506">
    <property type="term" value="F:iron ion binding"/>
    <property type="evidence" value="ECO:0007669"/>
    <property type="project" value="InterPro"/>
</dbReference>
<protein>
    <submittedName>
        <fullName evidence="11">Cytochrome c4</fullName>
    </submittedName>
</protein>
<comment type="caution">
    <text evidence="11">The sequence shown here is derived from an EMBL/GenBank/DDBJ whole genome shotgun (WGS) entry which is preliminary data.</text>
</comment>
<dbReference type="SUPFAM" id="SSF46626">
    <property type="entry name" value="Cytochrome c"/>
    <property type="match status" value="2"/>
</dbReference>
<gene>
    <name evidence="11" type="ORF">B3C1_10367</name>
</gene>
<evidence type="ECO:0000313" key="11">
    <source>
        <dbReference type="EMBL" id="EKE73013.1"/>
    </source>
</evidence>
<evidence type="ECO:0000256" key="6">
    <source>
        <dbReference type="ARBA" id="ARBA00022982"/>
    </source>
</evidence>
<dbReference type="PANTHER" id="PTHR33751">
    <property type="entry name" value="CBB3-TYPE CYTOCHROME C OXIDASE SUBUNIT FIXP"/>
    <property type="match status" value="1"/>
</dbReference>
<evidence type="ECO:0000256" key="7">
    <source>
        <dbReference type="ARBA" id="ARBA00023004"/>
    </source>
</evidence>
<dbReference type="InterPro" id="IPR036909">
    <property type="entry name" value="Cyt_c-like_dom_sf"/>
</dbReference>
<evidence type="ECO:0000313" key="12">
    <source>
        <dbReference type="Proteomes" id="UP000006755"/>
    </source>
</evidence>
<evidence type="ECO:0000256" key="1">
    <source>
        <dbReference type="ARBA" id="ARBA00004418"/>
    </source>
</evidence>
<dbReference type="InterPro" id="IPR050597">
    <property type="entry name" value="Cytochrome_c_Oxidase_Subunit"/>
</dbReference>
<keyword evidence="4 9" id="KW-0479">Metal-binding</keyword>
<evidence type="ECO:0000256" key="5">
    <source>
        <dbReference type="ARBA" id="ARBA00022764"/>
    </source>
</evidence>
<dbReference type="eggNOG" id="COG2863">
    <property type="taxonomic scope" value="Bacteria"/>
</dbReference>